<evidence type="ECO:0000313" key="8">
    <source>
        <dbReference type="EMBL" id="ETN37708.1"/>
    </source>
</evidence>
<feature type="compositionally biased region" description="Basic residues" evidence="6">
    <location>
        <begin position="582"/>
        <end position="594"/>
    </location>
</feature>
<dbReference type="MEROPS" id="S10.008"/>
<dbReference type="GO" id="GO:0000324">
    <property type="term" value="C:fungal-type vacuole"/>
    <property type="evidence" value="ECO:0007669"/>
    <property type="project" value="TreeGrafter"/>
</dbReference>
<evidence type="ECO:0000256" key="4">
    <source>
        <dbReference type="ARBA" id="ARBA00022801"/>
    </source>
</evidence>
<dbReference type="HOGENOM" id="CLU_008523_10_3_1"/>
<feature type="chain" id="PRO_5004823773" description="Carboxypeptidase D" evidence="7">
    <location>
        <begin position="22"/>
        <end position="610"/>
    </location>
</feature>
<dbReference type="Proteomes" id="UP000030752">
    <property type="component" value="Unassembled WGS sequence"/>
</dbReference>
<dbReference type="OrthoDB" id="443318at2759"/>
<keyword evidence="9" id="KW-1185">Reference proteome</keyword>
<name>W2RPS4_CYPE1</name>
<sequence length="610" mass="67948">MHPYQASLTLWLALAGHQVTAQFVETPTNFTNATGNAGVPVRYKEVPAGICEMNPDVKSYSGYADVEENQHIFWWFFEARNVNASEAPLTVWINGGPGSSSMIGLFQELGPCTVNSSGDPVDNPYSWSNVSNMLFIDQPTQVGFSYSEAVPAYVDETGGYVVVLPENTCPDYAEDQDCGTYSLPYQDLTANTTDLAAPNMWKTIQGFMGAFPQYSRNEFFFATESYGGHYAPIFNDYFLDQNEKEIEGAQKIKLAAVLIGNGWYDPLIQYEAFYNYTVNPGNSYDYAPFNDSMSALVYNAMYGRGNCYDMTVDCNKNGWNSVCAYADAFCYQNVEYIFDLVTGRDEYDIRYLTPDPFPPTYYVDYLNTPEVQAAIGAYVNFTESNNAVSLAFANTGDDDRELGTVAATKRIYDANVTMIHYYGDADYVCNWIGGQVIAENVGAAGFEDAGFTNISTSDGKVHGQVKQAGRFAFVRIYESGHEVPFYKPLAALEMFGRVVNGLDIETGKVNITAGYLTKGTVTSDFKEGNSTVQLEVVGEDDDVVYDVDTALPVYENGTSANTGPRSNPPSRLVRRDQDKKEKSKRRKRAQRWRPGKQNLYRRNAQPMPWL</sequence>
<reference evidence="8 9" key="1">
    <citation type="submission" date="2013-03" db="EMBL/GenBank/DDBJ databases">
        <title>The Genome Sequence of Phialophora europaea CBS 101466.</title>
        <authorList>
            <consortium name="The Broad Institute Genomics Platform"/>
            <person name="Cuomo C."/>
            <person name="de Hoog S."/>
            <person name="Gorbushina A."/>
            <person name="Walker B."/>
            <person name="Young S.K."/>
            <person name="Zeng Q."/>
            <person name="Gargeya S."/>
            <person name="Fitzgerald M."/>
            <person name="Haas B."/>
            <person name="Abouelleil A."/>
            <person name="Allen A.W."/>
            <person name="Alvarado L."/>
            <person name="Arachchi H.M."/>
            <person name="Berlin A.M."/>
            <person name="Chapman S.B."/>
            <person name="Gainer-Dewar J."/>
            <person name="Goldberg J."/>
            <person name="Griggs A."/>
            <person name="Gujja S."/>
            <person name="Hansen M."/>
            <person name="Howarth C."/>
            <person name="Imamovic A."/>
            <person name="Ireland A."/>
            <person name="Larimer J."/>
            <person name="McCowan C."/>
            <person name="Murphy C."/>
            <person name="Pearson M."/>
            <person name="Poon T.W."/>
            <person name="Priest M."/>
            <person name="Roberts A."/>
            <person name="Saif S."/>
            <person name="Shea T."/>
            <person name="Sisk P."/>
            <person name="Sykes S."/>
            <person name="Wortman J."/>
            <person name="Nusbaum C."/>
            <person name="Birren B."/>
        </authorList>
    </citation>
    <scope>NUCLEOTIDE SEQUENCE [LARGE SCALE GENOMIC DNA]</scope>
    <source>
        <strain evidence="8 9">CBS 101466</strain>
    </source>
</reference>
<feature type="region of interest" description="Disordered" evidence="6">
    <location>
        <begin position="554"/>
        <end position="610"/>
    </location>
</feature>
<dbReference type="InterPro" id="IPR029058">
    <property type="entry name" value="AB_hydrolase_fold"/>
</dbReference>
<keyword evidence="4" id="KW-0378">Hydrolase</keyword>
<dbReference type="InterPro" id="IPR001563">
    <property type="entry name" value="Peptidase_S10"/>
</dbReference>
<dbReference type="GeneID" id="19974670"/>
<dbReference type="SUPFAM" id="SSF53474">
    <property type="entry name" value="alpha/beta-Hydrolases"/>
    <property type="match status" value="1"/>
</dbReference>
<evidence type="ECO:0000256" key="2">
    <source>
        <dbReference type="ARBA" id="ARBA00022645"/>
    </source>
</evidence>
<dbReference type="eggNOG" id="KOG1282">
    <property type="taxonomic scope" value="Eukaryota"/>
</dbReference>
<evidence type="ECO:0000256" key="5">
    <source>
        <dbReference type="ARBA" id="ARBA00023180"/>
    </source>
</evidence>
<dbReference type="Gene3D" id="3.40.50.1820">
    <property type="entry name" value="alpha/beta hydrolase"/>
    <property type="match status" value="1"/>
</dbReference>
<evidence type="ECO:0008006" key="10">
    <source>
        <dbReference type="Google" id="ProtNLM"/>
    </source>
</evidence>
<feature type="compositionally biased region" description="Polar residues" evidence="6">
    <location>
        <begin position="556"/>
        <end position="569"/>
    </location>
</feature>
<gene>
    <name evidence="8" type="ORF">HMPREF1541_07331</name>
</gene>
<evidence type="ECO:0000256" key="7">
    <source>
        <dbReference type="SAM" id="SignalP"/>
    </source>
</evidence>
<evidence type="ECO:0000256" key="1">
    <source>
        <dbReference type="ARBA" id="ARBA00009431"/>
    </source>
</evidence>
<dbReference type="PRINTS" id="PR00724">
    <property type="entry name" value="CRBOXYPTASEC"/>
</dbReference>
<dbReference type="GO" id="GO:0006508">
    <property type="term" value="P:proteolysis"/>
    <property type="evidence" value="ECO:0007669"/>
    <property type="project" value="UniProtKB-KW"/>
</dbReference>
<protein>
    <recommendedName>
        <fullName evidence="10">Carboxypeptidase D</fullName>
    </recommendedName>
</protein>
<accession>W2RPS4</accession>
<comment type="similarity">
    <text evidence="1">Belongs to the peptidase S10 family.</text>
</comment>
<dbReference type="AlphaFoldDB" id="W2RPS4"/>
<proteinExistence type="inferred from homology"/>
<dbReference type="InParanoid" id="W2RPS4"/>
<dbReference type="GO" id="GO:0004185">
    <property type="term" value="F:serine-type carboxypeptidase activity"/>
    <property type="evidence" value="ECO:0007669"/>
    <property type="project" value="InterPro"/>
</dbReference>
<keyword evidence="3" id="KW-0645">Protease</keyword>
<dbReference type="PANTHER" id="PTHR11802:SF64">
    <property type="entry name" value="CARBOXYPEPTIDASE"/>
    <property type="match status" value="1"/>
</dbReference>
<evidence type="ECO:0000256" key="6">
    <source>
        <dbReference type="SAM" id="MobiDB-lite"/>
    </source>
</evidence>
<dbReference type="RefSeq" id="XP_008719877.1">
    <property type="nucleotide sequence ID" value="XM_008721655.1"/>
</dbReference>
<dbReference type="PANTHER" id="PTHR11802">
    <property type="entry name" value="SERINE PROTEASE FAMILY S10 SERINE CARBOXYPEPTIDASE"/>
    <property type="match status" value="1"/>
</dbReference>
<dbReference type="EMBL" id="KB822723">
    <property type="protein sequence ID" value="ETN37708.1"/>
    <property type="molecule type" value="Genomic_DNA"/>
</dbReference>
<evidence type="ECO:0000256" key="3">
    <source>
        <dbReference type="ARBA" id="ARBA00022670"/>
    </source>
</evidence>
<organism evidence="8 9">
    <name type="scientific">Cyphellophora europaea (strain CBS 101466)</name>
    <name type="common">Phialophora europaea</name>
    <dbReference type="NCBI Taxonomy" id="1220924"/>
    <lineage>
        <taxon>Eukaryota</taxon>
        <taxon>Fungi</taxon>
        <taxon>Dikarya</taxon>
        <taxon>Ascomycota</taxon>
        <taxon>Pezizomycotina</taxon>
        <taxon>Eurotiomycetes</taxon>
        <taxon>Chaetothyriomycetidae</taxon>
        <taxon>Chaetothyriales</taxon>
        <taxon>Cyphellophoraceae</taxon>
        <taxon>Cyphellophora</taxon>
    </lineage>
</organism>
<keyword evidence="2" id="KW-0121">Carboxypeptidase</keyword>
<evidence type="ECO:0000313" key="9">
    <source>
        <dbReference type="Proteomes" id="UP000030752"/>
    </source>
</evidence>
<feature type="signal peptide" evidence="7">
    <location>
        <begin position="1"/>
        <end position="21"/>
    </location>
</feature>
<dbReference type="VEuPathDB" id="FungiDB:HMPREF1541_07331"/>
<dbReference type="Pfam" id="PF00450">
    <property type="entry name" value="Peptidase_S10"/>
    <property type="match status" value="1"/>
</dbReference>
<keyword evidence="7" id="KW-0732">Signal</keyword>
<keyword evidence="5" id="KW-0325">Glycoprotein</keyword>